<dbReference type="PANTHER" id="PTHR13476">
    <property type="entry name" value="CHROMATIN MODIFICATION-RELATED PROTEIN MEAF6"/>
    <property type="match status" value="1"/>
</dbReference>
<evidence type="ECO:0000313" key="10">
    <source>
        <dbReference type="Proteomes" id="UP000224006"/>
    </source>
</evidence>
<keyword evidence="4" id="KW-0805">Transcription regulation</keyword>
<dbReference type="STRING" id="94643.A0A2A9MKN3"/>
<comment type="caution">
    <text evidence="9">The sequence shown here is derived from an EMBL/GenBank/DDBJ whole genome shotgun (WGS) entry which is preliminary data.</text>
</comment>
<dbReference type="GeneID" id="40305959"/>
<dbReference type="GO" id="GO:0000123">
    <property type="term" value="C:histone acetyltransferase complex"/>
    <property type="evidence" value="ECO:0007669"/>
    <property type="project" value="InterPro"/>
</dbReference>
<dbReference type="OrthoDB" id="440324at2759"/>
<evidence type="ECO:0000256" key="6">
    <source>
        <dbReference type="ARBA" id="ARBA00023163"/>
    </source>
</evidence>
<dbReference type="Proteomes" id="UP000224006">
    <property type="component" value="Chromosome I"/>
</dbReference>
<dbReference type="Pfam" id="PF09340">
    <property type="entry name" value="NuA4"/>
    <property type="match status" value="1"/>
</dbReference>
<evidence type="ECO:0000313" key="9">
    <source>
        <dbReference type="EMBL" id="PFH38555.1"/>
    </source>
</evidence>
<feature type="region of interest" description="Disordered" evidence="8">
    <location>
        <begin position="128"/>
        <end position="243"/>
    </location>
</feature>
<dbReference type="EMBL" id="NWUJ01000001">
    <property type="protein sequence ID" value="PFH38555.1"/>
    <property type="molecule type" value="Genomic_DNA"/>
</dbReference>
<dbReference type="InterPro" id="IPR015418">
    <property type="entry name" value="Eaf6"/>
</dbReference>
<keyword evidence="6" id="KW-0804">Transcription</keyword>
<keyword evidence="3" id="KW-0156">Chromatin regulator</keyword>
<comment type="subcellular location">
    <subcellularLocation>
        <location evidence="1">Nucleus</location>
    </subcellularLocation>
</comment>
<dbReference type="GO" id="GO:0016740">
    <property type="term" value="F:transferase activity"/>
    <property type="evidence" value="ECO:0007669"/>
    <property type="project" value="UniProtKB-KW"/>
</dbReference>
<dbReference type="AlphaFoldDB" id="A0A2A9MKN3"/>
<evidence type="ECO:0000256" key="4">
    <source>
        <dbReference type="ARBA" id="ARBA00023015"/>
    </source>
</evidence>
<organism evidence="9 10">
    <name type="scientific">Besnoitia besnoiti</name>
    <name type="common">Apicomplexan protozoan</name>
    <dbReference type="NCBI Taxonomy" id="94643"/>
    <lineage>
        <taxon>Eukaryota</taxon>
        <taxon>Sar</taxon>
        <taxon>Alveolata</taxon>
        <taxon>Apicomplexa</taxon>
        <taxon>Conoidasida</taxon>
        <taxon>Coccidia</taxon>
        <taxon>Eucoccidiorida</taxon>
        <taxon>Eimeriorina</taxon>
        <taxon>Sarcocystidae</taxon>
        <taxon>Besnoitia</taxon>
    </lineage>
</organism>
<evidence type="ECO:0000256" key="8">
    <source>
        <dbReference type="SAM" id="MobiDB-lite"/>
    </source>
</evidence>
<sequence length="243" mass="25454">MPAFEATPAPAPGGGDREKGSGRRLGHSSREKMPRQQSQHKLPILNEMLSLQEKLESDIQHIEARIYEMEGDYLTATADVGNMIKGWEGYISSSTKARRPPGKLSTPSGAQDRLFSLTSCTSRVWREFGPWTDDDPSAAASSAGNGKSPWQASGAPLQGTGVSSRQAGCASASARTAKRTQSRNTHGHGFKSGERGSKAAGSAPDPHGKAAAGSGHREPVDGSQAPDANGAFSEDTQSRAGAP</sequence>
<feature type="compositionally biased region" description="Basic residues" evidence="8">
    <location>
        <begin position="176"/>
        <end position="189"/>
    </location>
</feature>
<dbReference type="VEuPathDB" id="ToxoDB:BESB_008970"/>
<comment type="similarity">
    <text evidence="2">Belongs to the EAF6 family.</text>
</comment>
<reference evidence="9 10" key="1">
    <citation type="submission" date="2017-09" db="EMBL/GenBank/DDBJ databases">
        <title>Genome sequencing of Besnoitia besnoiti strain Bb-Ger1.</title>
        <authorList>
            <person name="Schares G."/>
            <person name="Venepally P."/>
            <person name="Lorenzi H.A."/>
        </authorList>
    </citation>
    <scope>NUCLEOTIDE SEQUENCE [LARGE SCALE GENOMIC DNA]</scope>
    <source>
        <strain evidence="9 10">Bb-Ger1</strain>
    </source>
</reference>
<evidence type="ECO:0000256" key="7">
    <source>
        <dbReference type="ARBA" id="ARBA00023242"/>
    </source>
</evidence>
<evidence type="ECO:0000256" key="3">
    <source>
        <dbReference type="ARBA" id="ARBA00022853"/>
    </source>
</evidence>
<evidence type="ECO:0000256" key="5">
    <source>
        <dbReference type="ARBA" id="ARBA00023054"/>
    </source>
</evidence>
<protein>
    <submittedName>
        <fullName evidence="9">Histone acetyltransferase subunit nua4 protein</fullName>
    </submittedName>
</protein>
<evidence type="ECO:0000256" key="1">
    <source>
        <dbReference type="ARBA" id="ARBA00004123"/>
    </source>
</evidence>
<dbReference type="GO" id="GO:0006325">
    <property type="term" value="P:chromatin organization"/>
    <property type="evidence" value="ECO:0007669"/>
    <property type="project" value="UniProtKB-KW"/>
</dbReference>
<keyword evidence="10" id="KW-1185">Reference proteome</keyword>
<dbReference type="GO" id="GO:0005634">
    <property type="term" value="C:nucleus"/>
    <property type="evidence" value="ECO:0007669"/>
    <property type="project" value="UniProtKB-SubCell"/>
</dbReference>
<feature type="compositionally biased region" description="Polar residues" evidence="8">
    <location>
        <begin position="234"/>
        <end position="243"/>
    </location>
</feature>
<feature type="region of interest" description="Disordered" evidence="8">
    <location>
        <begin position="1"/>
        <end position="42"/>
    </location>
</feature>
<keyword evidence="5" id="KW-0175">Coiled coil</keyword>
<proteinExistence type="inferred from homology"/>
<name>A0A2A9MKN3_BESBE</name>
<keyword evidence="7" id="KW-0539">Nucleus</keyword>
<dbReference type="RefSeq" id="XP_029222564.1">
    <property type="nucleotide sequence ID" value="XM_029359651.1"/>
</dbReference>
<dbReference type="KEGG" id="bbes:BESB_008970"/>
<keyword evidence="9" id="KW-0808">Transferase</keyword>
<evidence type="ECO:0000256" key="2">
    <source>
        <dbReference type="ARBA" id="ARBA00010916"/>
    </source>
</evidence>
<accession>A0A2A9MKN3</accession>
<gene>
    <name evidence="9" type="ORF">BESB_008970</name>
</gene>